<proteinExistence type="inferred from homology"/>
<dbReference type="SUPFAM" id="SSF74650">
    <property type="entry name" value="Galactose mutarotase-like"/>
    <property type="match status" value="1"/>
</dbReference>
<dbReference type="SUPFAM" id="SSF49785">
    <property type="entry name" value="Galactose-binding domain-like"/>
    <property type="match status" value="1"/>
</dbReference>
<comment type="caution">
    <text evidence="10">The sequence shown here is derived from an EMBL/GenBank/DDBJ whole genome shotgun (WGS) entry which is preliminary data.</text>
</comment>
<dbReference type="InterPro" id="IPR013783">
    <property type="entry name" value="Ig-like_fold"/>
</dbReference>
<keyword evidence="11" id="KW-1185">Reference proteome</keyword>
<dbReference type="SUPFAM" id="SSF49303">
    <property type="entry name" value="beta-Galactosidase/glucuronidase domain"/>
    <property type="match status" value="2"/>
</dbReference>
<dbReference type="InterPro" id="IPR050347">
    <property type="entry name" value="Bact_Beta-galactosidase"/>
</dbReference>
<dbReference type="PROSITE" id="PS00719">
    <property type="entry name" value="GLYCOSYL_HYDROL_F2_1"/>
    <property type="match status" value="1"/>
</dbReference>
<dbReference type="Gene3D" id="2.70.98.10">
    <property type="match status" value="1"/>
</dbReference>
<dbReference type="InterPro" id="IPR036156">
    <property type="entry name" value="Beta-gal/glucu_dom_sf"/>
</dbReference>
<dbReference type="Pfam" id="PF02836">
    <property type="entry name" value="Glyco_hydro_2_C"/>
    <property type="match status" value="1"/>
</dbReference>
<organism evidence="10 11">
    <name type="scientific">Paenibacillus aceti</name>
    <dbReference type="NCBI Taxonomy" id="1820010"/>
    <lineage>
        <taxon>Bacteria</taxon>
        <taxon>Bacillati</taxon>
        <taxon>Bacillota</taxon>
        <taxon>Bacilli</taxon>
        <taxon>Bacillales</taxon>
        <taxon>Paenibacillaceae</taxon>
        <taxon>Paenibacillus</taxon>
    </lineage>
</organism>
<dbReference type="PRINTS" id="PR00132">
    <property type="entry name" value="GLHYDRLASE2"/>
</dbReference>
<reference evidence="11" key="1">
    <citation type="journal article" date="2019" name="Int. J. Syst. Evol. Microbiol.">
        <title>The Global Catalogue of Microorganisms (GCM) 10K type strain sequencing project: providing services to taxonomists for standard genome sequencing and annotation.</title>
        <authorList>
            <consortium name="The Broad Institute Genomics Platform"/>
            <consortium name="The Broad Institute Genome Sequencing Center for Infectious Disease"/>
            <person name="Wu L."/>
            <person name="Ma J."/>
        </authorList>
    </citation>
    <scope>NUCLEOTIDE SEQUENCE [LARGE SCALE GENOMIC DNA]</scope>
    <source>
        <strain evidence="11">CGMCC 1.15420</strain>
    </source>
</reference>
<dbReference type="Gene3D" id="2.60.120.260">
    <property type="entry name" value="Galactose-binding domain-like"/>
    <property type="match status" value="1"/>
</dbReference>
<dbReference type="PANTHER" id="PTHR46323:SF2">
    <property type="entry name" value="BETA-GALACTOSIDASE"/>
    <property type="match status" value="1"/>
</dbReference>
<dbReference type="PANTHER" id="PTHR46323">
    <property type="entry name" value="BETA-GALACTOSIDASE"/>
    <property type="match status" value="1"/>
</dbReference>
<dbReference type="InterPro" id="IPR023230">
    <property type="entry name" value="Glyco_hydro_2_CS"/>
</dbReference>
<evidence type="ECO:0000256" key="2">
    <source>
        <dbReference type="ARBA" id="ARBA00007401"/>
    </source>
</evidence>
<dbReference type="Pfam" id="PF16353">
    <property type="entry name" value="LacZ_4"/>
    <property type="match status" value="1"/>
</dbReference>
<evidence type="ECO:0000256" key="6">
    <source>
        <dbReference type="ARBA" id="ARBA00023295"/>
    </source>
</evidence>
<gene>
    <name evidence="10" type="ORF">GCM10010913_12450</name>
</gene>
<dbReference type="EMBL" id="BMIW01000006">
    <property type="protein sequence ID" value="GGF92401.1"/>
    <property type="molecule type" value="Genomic_DNA"/>
</dbReference>
<dbReference type="Pfam" id="PF02929">
    <property type="entry name" value="Bgal_small_N"/>
    <property type="match status" value="1"/>
</dbReference>
<evidence type="ECO:0000256" key="1">
    <source>
        <dbReference type="ARBA" id="ARBA00001412"/>
    </source>
</evidence>
<dbReference type="SMART" id="SM01038">
    <property type="entry name" value="Bgal_small_N"/>
    <property type="match status" value="1"/>
</dbReference>
<accession>A0ABQ1VRR8</accession>
<evidence type="ECO:0000256" key="7">
    <source>
        <dbReference type="ARBA" id="ARBA00032230"/>
    </source>
</evidence>
<keyword evidence="6 8" id="KW-0326">Glycosidase</keyword>
<dbReference type="InterPro" id="IPR017853">
    <property type="entry name" value="GH"/>
</dbReference>
<dbReference type="InterPro" id="IPR032312">
    <property type="entry name" value="LacZ_4"/>
</dbReference>
<dbReference type="Gene3D" id="3.20.20.80">
    <property type="entry name" value="Glycosidases"/>
    <property type="match status" value="1"/>
</dbReference>
<feature type="domain" description="Beta galactosidase small chain/" evidence="9">
    <location>
        <begin position="740"/>
        <end position="1013"/>
    </location>
</feature>
<evidence type="ECO:0000256" key="5">
    <source>
        <dbReference type="ARBA" id="ARBA00022801"/>
    </source>
</evidence>
<dbReference type="InterPro" id="IPR006103">
    <property type="entry name" value="Glyco_hydro_2_cat"/>
</dbReference>
<evidence type="ECO:0000313" key="11">
    <source>
        <dbReference type="Proteomes" id="UP000608420"/>
    </source>
</evidence>
<dbReference type="SUPFAM" id="SSF51445">
    <property type="entry name" value="(Trans)glycosidases"/>
    <property type="match status" value="1"/>
</dbReference>
<dbReference type="InterPro" id="IPR023232">
    <property type="entry name" value="Glyco_hydro_2_AS"/>
</dbReference>
<sequence length="1032" mass="119652">MRRTYKRWEDIHLSHINRKKAHASFWRYRSKEQALGMRKEDSNGYLSLDGEWEFLYLEAPELSPAGFYQIDYDSSEWDHIEVPSCWQMKGYGKMSYTDLYYLFPINPPFVPTDNPTGIYRRSFQLRELMAGQRTILKFNGVDSAFDLWINGQHAGYSKVSRLPAEFDITPYITAGDNQITVRVYQWSDGTYLEDQDMWWLSGIFRSVELYQMPETAVEDIYVVTAFDERYRDSELQVQIKLDRRSEQTRELKLACELLDDRGALVAQMEQGLEVTVGAAQEITLKQLISAPKHWTAETPYLYSLLVTLYEGDQVVEIIPLRIGFRSVEVKDGNITVNGKVIMLNGVNRHDHDPEQGRTVSEARMRQDILLMKRHNINAVRTAHYPNNEVFYDLCDEYGLYVIDEADLECHGFELIGRYDWLSDNQEWERAYVDRAERMVLRDRNHASIIMWSLGNESSFGSNFAAMSQVCKQLDPTRLVHYEGDRKAIVTDVYSTMYTRLEALKEIGRDEAGKKPHIMCEYGHAMGNGPGGLQEYQQVFRQYQRLQGGFIWEWCDHGIQRTDEQGHVYYAYGGDFGDEPTNGNFCIDGLIYPDQTPSPALLEYKKVIEPVRTSAVDLKRGLIEIENTYQFIDLSHLQLEWQIIYDDQVFDQGFEPLGDIQPGERREHQIRYTLDEVLPNTDYYLNLKYKLKESAAYAEPGHVVADAQFKLPYERSELTVRQATGELSIIRDAVYTTLSNPNTNESFEVVFDHVRGYLHSYRRDGVAWIERGPRMTMWRAPIDNDMYKVDDWKKKYFLHLSSEQLIGFNVQDRGQYVEVNIETYFSALNQAFGFETMYRYIVYADGTIRLQLSGEPIIHGKEVPAMLPRLGMELHVRQGLGQVTWYGRGFGENYVDSKQAAMMGVYRASVAELHTPYVYPQENGNRTDVKWFSLADHEDSLLFKSRHRCELTVHDYTTEALERAKHRHELETAPYHAVHIDYMQTGLGSNSCGEEQLPPYKLGLQPFEIEVEWSAVAAGAEIRASKLHYTDGE</sequence>
<evidence type="ECO:0000256" key="3">
    <source>
        <dbReference type="ARBA" id="ARBA00012756"/>
    </source>
</evidence>
<name>A0ABQ1VRR8_9BACL</name>
<comment type="similarity">
    <text evidence="2 8">Belongs to the glycosyl hydrolase 2 family.</text>
</comment>
<dbReference type="RefSeq" id="WP_120460662.1">
    <property type="nucleotide sequence ID" value="NZ_BMIW01000006.1"/>
</dbReference>
<dbReference type="Pfam" id="PF02837">
    <property type="entry name" value="Glyco_hydro_2_N"/>
    <property type="match status" value="1"/>
</dbReference>
<keyword evidence="5 8" id="KW-0378">Hydrolase</keyword>
<evidence type="ECO:0000313" key="10">
    <source>
        <dbReference type="EMBL" id="GGF92401.1"/>
    </source>
</evidence>
<dbReference type="Pfam" id="PF00703">
    <property type="entry name" value="Glyco_hydro_2"/>
    <property type="match status" value="1"/>
</dbReference>
<dbReference type="InterPro" id="IPR006101">
    <property type="entry name" value="Glyco_hydro_2"/>
</dbReference>
<dbReference type="EC" id="3.2.1.23" evidence="3 8"/>
<evidence type="ECO:0000259" key="9">
    <source>
        <dbReference type="SMART" id="SM01038"/>
    </source>
</evidence>
<dbReference type="InterPro" id="IPR004199">
    <property type="entry name" value="B-gal_small/dom_5"/>
</dbReference>
<dbReference type="Gene3D" id="2.60.40.10">
    <property type="entry name" value="Immunoglobulins"/>
    <property type="match status" value="2"/>
</dbReference>
<protein>
    <recommendedName>
        <fullName evidence="4 8">Beta-galactosidase</fullName>
        <ecNumber evidence="3 8">3.2.1.23</ecNumber>
    </recommendedName>
    <alternativeName>
        <fullName evidence="7 8">Lactase</fullName>
    </alternativeName>
</protein>
<evidence type="ECO:0000256" key="4">
    <source>
        <dbReference type="ARBA" id="ARBA00013303"/>
    </source>
</evidence>
<dbReference type="InterPro" id="IPR014718">
    <property type="entry name" value="GH-type_carb-bd"/>
</dbReference>
<dbReference type="InterPro" id="IPR006102">
    <property type="entry name" value="Ig-like_GH2"/>
</dbReference>
<evidence type="ECO:0000256" key="8">
    <source>
        <dbReference type="RuleBase" id="RU361154"/>
    </source>
</evidence>
<dbReference type="PROSITE" id="PS00608">
    <property type="entry name" value="GLYCOSYL_HYDROL_F2_2"/>
    <property type="match status" value="1"/>
</dbReference>
<dbReference type="InterPro" id="IPR008979">
    <property type="entry name" value="Galactose-bd-like_sf"/>
</dbReference>
<dbReference type="InterPro" id="IPR006104">
    <property type="entry name" value="Glyco_hydro_2_N"/>
</dbReference>
<comment type="catalytic activity">
    <reaction evidence="1 8">
        <text>Hydrolysis of terminal non-reducing beta-D-galactose residues in beta-D-galactosides.</text>
        <dbReference type="EC" id="3.2.1.23"/>
    </reaction>
</comment>
<dbReference type="InterPro" id="IPR011013">
    <property type="entry name" value="Gal_mutarotase_sf_dom"/>
</dbReference>
<dbReference type="Proteomes" id="UP000608420">
    <property type="component" value="Unassembled WGS sequence"/>
</dbReference>